<dbReference type="NCBIfam" id="NF007214">
    <property type="entry name" value="PRK09636.1"/>
    <property type="match status" value="1"/>
</dbReference>
<dbReference type="Gene3D" id="1.10.10.10">
    <property type="entry name" value="Winged helix-like DNA-binding domain superfamily/Winged helix DNA-binding domain"/>
    <property type="match status" value="1"/>
</dbReference>
<dbReference type="GO" id="GO:0016987">
    <property type="term" value="F:sigma factor activity"/>
    <property type="evidence" value="ECO:0007669"/>
    <property type="project" value="InterPro"/>
</dbReference>
<dbReference type="PANTHER" id="PTHR30173">
    <property type="entry name" value="SIGMA 19 FACTOR"/>
    <property type="match status" value="1"/>
</dbReference>
<dbReference type="RefSeq" id="WP_092790047.1">
    <property type="nucleotide sequence ID" value="NZ_FNXF01000002.1"/>
</dbReference>
<evidence type="ECO:0000313" key="4">
    <source>
        <dbReference type="EMBL" id="SEH64336.1"/>
    </source>
</evidence>
<dbReference type="Pfam" id="PF04542">
    <property type="entry name" value="Sigma70_r2"/>
    <property type="match status" value="1"/>
</dbReference>
<evidence type="ECO:0000313" key="5">
    <source>
        <dbReference type="Proteomes" id="UP000199371"/>
    </source>
</evidence>
<comment type="subunit">
    <text evidence="1">Interacts transiently with the RNA polymerase catalytic core formed by RpoA, RpoB, RpoC and RpoZ (2 alpha, 1 beta, 1 beta' and 1 omega subunit) to form the RNA polymerase holoenzyme that can initiate transcription.</text>
</comment>
<name>A0A1H6JYW5_9GAMM</name>
<dbReference type="InterPro" id="IPR052704">
    <property type="entry name" value="ECF_Sigma-70_Domain"/>
</dbReference>
<dbReference type="GO" id="GO:0006352">
    <property type="term" value="P:DNA-templated transcription initiation"/>
    <property type="evidence" value="ECO:0007669"/>
    <property type="project" value="InterPro"/>
</dbReference>
<dbReference type="InterPro" id="IPR013325">
    <property type="entry name" value="RNA_pol_sigma_r2"/>
</dbReference>
<keyword evidence="5" id="KW-1185">Reference proteome</keyword>
<gene>
    <name evidence="4" type="ORF">SAMN05660691_00583</name>
</gene>
<proteinExistence type="predicted"/>
<dbReference type="Gene3D" id="3.10.450.50">
    <property type="match status" value="1"/>
</dbReference>
<dbReference type="InterPro" id="IPR013324">
    <property type="entry name" value="RNA_pol_sigma_r3/r4-like"/>
</dbReference>
<dbReference type="AlphaFoldDB" id="A0A1H6JYW5"/>
<feature type="domain" description="RNA polymerase sigma-70 region 2" evidence="2">
    <location>
        <begin position="9"/>
        <end position="73"/>
    </location>
</feature>
<evidence type="ECO:0000259" key="3">
    <source>
        <dbReference type="Pfam" id="PF08281"/>
    </source>
</evidence>
<dbReference type="EMBL" id="FNXF01000002">
    <property type="protein sequence ID" value="SEH64336.1"/>
    <property type="molecule type" value="Genomic_DNA"/>
</dbReference>
<dbReference type="GO" id="GO:0003677">
    <property type="term" value="F:DNA binding"/>
    <property type="evidence" value="ECO:0007669"/>
    <property type="project" value="InterPro"/>
</dbReference>
<protein>
    <submittedName>
        <fullName evidence="4">RNA polymerase, sigma subunit, ECF family</fullName>
    </submittedName>
</protein>
<dbReference type="Proteomes" id="UP000199371">
    <property type="component" value="Unassembled WGS sequence"/>
</dbReference>
<dbReference type="SUPFAM" id="SSF54427">
    <property type="entry name" value="NTF2-like"/>
    <property type="match status" value="1"/>
</dbReference>
<feature type="domain" description="RNA polymerase sigma factor 70 region 4 type 2" evidence="3">
    <location>
        <begin position="111"/>
        <end position="162"/>
    </location>
</feature>
<dbReference type="SUPFAM" id="SSF88946">
    <property type="entry name" value="Sigma2 domain of RNA polymerase sigma factors"/>
    <property type="match status" value="1"/>
</dbReference>
<dbReference type="PANTHER" id="PTHR30173:SF43">
    <property type="entry name" value="ECF RNA POLYMERASE SIGMA FACTOR SIGI-RELATED"/>
    <property type="match status" value="1"/>
</dbReference>
<dbReference type="SUPFAM" id="SSF88659">
    <property type="entry name" value="Sigma3 and sigma4 domains of RNA polymerase sigma factors"/>
    <property type="match status" value="1"/>
</dbReference>
<accession>A0A1H6JYW5</accession>
<dbReference type="InterPro" id="IPR007627">
    <property type="entry name" value="RNA_pol_sigma70_r2"/>
</dbReference>
<dbReference type="InterPro" id="IPR036388">
    <property type="entry name" value="WH-like_DNA-bd_sf"/>
</dbReference>
<dbReference type="STRING" id="173990.SAMN05660691_00583"/>
<dbReference type="InterPro" id="IPR032710">
    <property type="entry name" value="NTF2-like_dom_sf"/>
</dbReference>
<evidence type="ECO:0000256" key="1">
    <source>
        <dbReference type="ARBA" id="ARBA00011344"/>
    </source>
</evidence>
<evidence type="ECO:0000259" key="2">
    <source>
        <dbReference type="Pfam" id="PF04542"/>
    </source>
</evidence>
<dbReference type="InterPro" id="IPR014284">
    <property type="entry name" value="RNA_pol_sigma-70_dom"/>
</dbReference>
<sequence>MADQRTEIFAQHRKTIEGLAYRMLGTLAEAHDAVQETYLKWHHADITAIERPRAWLITVCSRIALNQLQSARRQREMYSGEWLPEPFLDEVAMQPDDPAWQTELNNSMSFALLLALEKLSPLERAAFLLHDIFELSFAEIAQVLQKSAVQCRQWATRARKHIRQQGRRFVTTPEMHSALLEGFIAAAQQHDSDKLLTLLAQDVELYSDGGGKVQALAEVMRGAGEVAGFLAGIFSAYRQNGIEICFQPQRFNGSLGVLVFEDQQLATAFTIETHAGRIQHIYAVRNPDKLSGLH</sequence>
<dbReference type="OrthoDB" id="3211555at2"/>
<reference evidence="5" key="1">
    <citation type="submission" date="2016-10" db="EMBL/GenBank/DDBJ databases">
        <authorList>
            <person name="Varghese N."/>
            <person name="Submissions S."/>
        </authorList>
    </citation>
    <scope>NUCLEOTIDE SEQUENCE [LARGE SCALE GENOMIC DNA]</scope>
    <source>
        <strain evidence="5">DSM 17616</strain>
    </source>
</reference>
<dbReference type="InterPro" id="IPR013249">
    <property type="entry name" value="RNA_pol_sigma70_r4_t2"/>
</dbReference>
<organism evidence="4 5">
    <name type="scientific">Rheinheimera pacifica</name>
    <dbReference type="NCBI Taxonomy" id="173990"/>
    <lineage>
        <taxon>Bacteria</taxon>
        <taxon>Pseudomonadati</taxon>
        <taxon>Pseudomonadota</taxon>
        <taxon>Gammaproteobacteria</taxon>
        <taxon>Chromatiales</taxon>
        <taxon>Chromatiaceae</taxon>
        <taxon>Rheinheimera</taxon>
    </lineage>
</organism>
<dbReference type="NCBIfam" id="TIGR02937">
    <property type="entry name" value="sigma70-ECF"/>
    <property type="match status" value="1"/>
</dbReference>
<dbReference type="Gene3D" id="1.10.1740.10">
    <property type="match status" value="1"/>
</dbReference>
<dbReference type="Pfam" id="PF08281">
    <property type="entry name" value="Sigma70_r4_2"/>
    <property type="match status" value="1"/>
</dbReference>